<gene>
    <name evidence="1" type="ORF">SCRDD08_01825</name>
</gene>
<dbReference type="Gene3D" id="3.40.50.1000">
    <property type="entry name" value="HAD superfamily/HAD-like"/>
    <property type="match status" value="1"/>
</dbReference>
<dbReference type="GO" id="GO:0016791">
    <property type="term" value="F:phosphatase activity"/>
    <property type="evidence" value="ECO:0007669"/>
    <property type="project" value="TreeGrafter"/>
</dbReference>
<dbReference type="PROSITE" id="PS01229">
    <property type="entry name" value="COF_2"/>
    <property type="match status" value="1"/>
</dbReference>
<dbReference type="InterPro" id="IPR006379">
    <property type="entry name" value="HAD-SF_hydro_IIB"/>
</dbReference>
<dbReference type="InterPro" id="IPR000150">
    <property type="entry name" value="Cof"/>
</dbReference>
<dbReference type="GO" id="GO:0000287">
    <property type="term" value="F:magnesium ion binding"/>
    <property type="evidence" value="ECO:0007669"/>
    <property type="project" value="TreeGrafter"/>
</dbReference>
<dbReference type="Gene3D" id="3.30.1240.10">
    <property type="match status" value="1"/>
</dbReference>
<dbReference type="STRING" id="45634.SCRDD08_01825"/>
<dbReference type="AlphaFoldDB" id="A0A139MXZ5"/>
<dbReference type="Pfam" id="PF08282">
    <property type="entry name" value="Hydrolase_3"/>
    <property type="match status" value="1"/>
</dbReference>
<reference evidence="1 2" key="1">
    <citation type="submission" date="2016-01" db="EMBL/GenBank/DDBJ databases">
        <title>Highly variable Streptococcus oralis are common among viridans streptococci isolated from primates.</title>
        <authorList>
            <person name="Denapaite D."/>
            <person name="Rieger M."/>
            <person name="Koendgen S."/>
            <person name="Brueckner R."/>
            <person name="Ochigava I."/>
            <person name="Kappeler P."/>
            <person name="Maetz-Rensing K."/>
            <person name="Leendertz F."/>
            <person name="Hakenbeck R."/>
        </authorList>
    </citation>
    <scope>NUCLEOTIDE SEQUENCE [LARGE SCALE GENOMIC DNA]</scope>
    <source>
        <strain evidence="1 2">DD08</strain>
    </source>
</reference>
<evidence type="ECO:0000313" key="2">
    <source>
        <dbReference type="Proteomes" id="UP000070377"/>
    </source>
</evidence>
<dbReference type="SFLD" id="SFLDG01140">
    <property type="entry name" value="C2.B:_Phosphomannomutase_and_P"/>
    <property type="match status" value="1"/>
</dbReference>
<dbReference type="InterPro" id="IPR023214">
    <property type="entry name" value="HAD_sf"/>
</dbReference>
<dbReference type="EMBL" id="LQRD01000069">
    <property type="protein sequence ID" value="KXT68620.1"/>
    <property type="molecule type" value="Genomic_DNA"/>
</dbReference>
<dbReference type="NCBIfam" id="TIGR00099">
    <property type="entry name" value="Cof-subfamily"/>
    <property type="match status" value="1"/>
</dbReference>
<dbReference type="NCBIfam" id="TIGR01484">
    <property type="entry name" value="HAD-SF-IIB"/>
    <property type="match status" value="1"/>
</dbReference>
<dbReference type="SUPFAM" id="SSF56784">
    <property type="entry name" value="HAD-like"/>
    <property type="match status" value="1"/>
</dbReference>
<protein>
    <submittedName>
        <fullName evidence="1">Hydrolase in cluster with beta-lactamase (HAD superfamily)</fullName>
    </submittedName>
</protein>
<dbReference type="InterPro" id="IPR036412">
    <property type="entry name" value="HAD-like_sf"/>
</dbReference>
<dbReference type="RefSeq" id="WP_061423386.1">
    <property type="nucleotide sequence ID" value="NZ_KQ969063.1"/>
</dbReference>
<evidence type="ECO:0000313" key="1">
    <source>
        <dbReference type="EMBL" id="KXT68620.1"/>
    </source>
</evidence>
<organism evidence="1 2">
    <name type="scientific">Streptococcus cristatus</name>
    <dbReference type="NCBI Taxonomy" id="45634"/>
    <lineage>
        <taxon>Bacteria</taxon>
        <taxon>Bacillati</taxon>
        <taxon>Bacillota</taxon>
        <taxon>Bacilli</taxon>
        <taxon>Lactobacillales</taxon>
        <taxon>Streptococcaceae</taxon>
        <taxon>Streptococcus</taxon>
    </lineage>
</organism>
<dbReference type="Proteomes" id="UP000070377">
    <property type="component" value="Unassembled WGS sequence"/>
</dbReference>
<sequence length="288" mass="32437">MPIKMIATDMDGTLLDPRGELDLPRLTAVLDQLEERDIKFVVATGNEIQRMRLLLGDLTERMTLIVANGARIFEKNEMLLGTFWQPDLIADTLAYFQGQEREVHLVVTSTKGGFVQDGTDFPMISKIMTEEMAVHFYKRMNFVPNLQDHPFEEVLKMSVVVDEAQAAEITQQINTAFAGRLSAVTSGYGAIDIIQEGLHKAWGLRQLMDRWQIKSKEIMAFGDSENDLEMLELADFSYAMENGDEKIKRIASRLAPANAEAGVLQVIEQYLEKRSLNGSSTIRTVAFK</sequence>
<comment type="caution">
    <text evidence="1">The sequence shown here is derived from an EMBL/GenBank/DDBJ whole genome shotgun (WGS) entry which is preliminary data.</text>
</comment>
<dbReference type="CDD" id="cd07518">
    <property type="entry name" value="HAD_YbiV-Like"/>
    <property type="match status" value="1"/>
</dbReference>
<dbReference type="PATRIC" id="fig|45634.12.peg.1905"/>
<dbReference type="GO" id="GO:0005829">
    <property type="term" value="C:cytosol"/>
    <property type="evidence" value="ECO:0007669"/>
    <property type="project" value="TreeGrafter"/>
</dbReference>
<dbReference type="PANTHER" id="PTHR10000">
    <property type="entry name" value="PHOSPHOSERINE PHOSPHATASE"/>
    <property type="match status" value="1"/>
</dbReference>
<dbReference type="SFLD" id="SFLDS00003">
    <property type="entry name" value="Haloacid_Dehalogenase"/>
    <property type="match status" value="1"/>
</dbReference>
<dbReference type="PANTHER" id="PTHR10000:SF53">
    <property type="entry name" value="5-AMINO-6-(5-PHOSPHO-D-RIBITYLAMINO)URACIL PHOSPHATASE YBJI-RELATED"/>
    <property type="match status" value="1"/>
</dbReference>
<proteinExistence type="predicted"/>
<name>A0A139MXZ5_STRCR</name>
<keyword evidence="1" id="KW-0378">Hydrolase</keyword>
<dbReference type="SFLD" id="SFLDG01144">
    <property type="entry name" value="C2.B.4:_PGP_Like"/>
    <property type="match status" value="1"/>
</dbReference>
<accession>A0A139MXZ5</accession>